<proteinExistence type="predicted"/>
<evidence type="ECO:0000256" key="2">
    <source>
        <dbReference type="ARBA" id="ARBA00022898"/>
    </source>
</evidence>
<comment type="cofactor">
    <cofactor evidence="1">
        <name>pyridoxal 5'-phosphate</name>
        <dbReference type="ChEBI" id="CHEBI:597326"/>
    </cofactor>
</comment>
<dbReference type="AlphaFoldDB" id="A0A838XTJ3"/>
<dbReference type="InterPro" id="IPR001608">
    <property type="entry name" value="Ala_racemase_N"/>
</dbReference>
<reference evidence="5 6" key="1">
    <citation type="submission" date="2020-07" db="EMBL/GenBank/DDBJ databases">
        <authorList>
            <person name="Li M."/>
        </authorList>
    </citation>
    <scope>NUCLEOTIDE SEQUENCE [LARGE SCALE GENOMIC DNA]</scope>
    <source>
        <strain evidence="5 6">DSM 23284</strain>
    </source>
</reference>
<accession>A0A838XTJ3</accession>
<dbReference type="RefSeq" id="WP_181761942.1">
    <property type="nucleotide sequence ID" value="NZ_BMCR01000003.1"/>
</dbReference>
<reference evidence="5 6" key="2">
    <citation type="submission" date="2020-08" db="EMBL/GenBank/DDBJ databases">
        <title>Stappia taiwanensis sp. nov., isolated from a coastal thermal spring.</title>
        <authorList>
            <person name="Kampfer P."/>
        </authorList>
    </citation>
    <scope>NUCLEOTIDE SEQUENCE [LARGE SCALE GENOMIC DNA]</scope>
    <source>
        <strain evidence="5 6">DSM 23284</strain>
    </source>
</reference>
<dbReference type="GO" id="GO:0005829">
    <property type="term" value="C:cytosol"/>
    <property type="evidence" value="ECO:0007669"/>
    <property type="project" value="TreeGrafter"/>
</dbReference>
<dbReference type="GO" id="GO:0008784">
    <property type="term" value="F:alanine racemase activity"/>
    <property type="evidence" value="ECO:0007669"/>
    <property type="project" value="TreeGrafter"/>
</dbReference>
<dbReference type="InterPro" id="IPR029066">
    <property type="entry name" value="PLP-binding_barrel"/>
</dbReference>
<protein>
    <submittedName>
        <fullName evidence="5">Alanine racemase</fullName>
    </submittedName>
</protein>
<dbReference type="PANTHER" id="PTHR30511">
    <property type="entry name" value="ALANINE RACEMASE"/>
    <property type="match status" value="1"/>
</dbReference>
<evidence type="ECO:0000256" key="1">
    <source>
        <dbReference type="ARBA" id="ARBA00001933"/>
    </source>
</evidence>
<organism evidence="5 6">
    <name type="scientific">Stappia taiwanensis</name>
    <dbReference type="NCBI Taxonomy" id="992267"/>
    <lineage>
        <taxon>Bacteria</taxon>
        <taxon>Pseudomonadati</taxon>
        <taxon>Pseudomonadota</taxon>
        <taxon>Alphaproteobacteria</taxon>
        <taxon>Hyphomicrobiales</taxon>
        <taxon>Stappiaceae</taxon>
        <taxon>Stappia</taxon>
    </lineage>
</organism>
<dbReference type="Pfam" id="PF01168">
    <property type="entry name" value="Ala_racemase_N"/>
    <property type="match status" value="1"/>
</dbReference>
<evidence type="ECO:0000256" key="3">
    <source>
        <dbReference type="ARBA" id="ARBA00023235"/>
    </source>
</evidence>
<dbReference type="InterPro" id="IPR000821">
    <property type="entry name" value="Ala_racemase"/>
</dbReference>
<dbReference type="GO" id="GO:0030170">
    <property type="term" value="F:pyridoxal phosphate binding"/>
    <property type="evidence" value="ECO:0007669"/>
    <property type="project" value="TreeGrafter"/>
</dbReference>
<evidence type="ECO:0000313" key="5">
    <source>
        <dbReference type="EMBL" id="MBA4613742.1"/>
    </source>
</evidence>
<feature type="domain" description="Alanine racemase N-terminal" evidence="4">
    <location>
        <begin position="6"/>
        <end position="221"/>
    </location>
</feature>
<comment type="caution">
    <text evidence="5">The sequence shown here is derived from an EMBL/GenBank/DDBJ whole genome shotgun (WGS) entry which is preliminary data.</text>
</comment>
<gene>
    <name evidence="5" type="ORF">H1W37_18950</name>
</gene>
<dbReference type="Gene3D" id="3.20.20.10">
    <property type="entry name" value="Alanine racemase"/>
    <property type="match status" value="1"/>
</dbReference>
<evidence type="ECO:0000313" key="6">
    <source>
        <dbReference type="Proteomes" id="UP000559404"/>
    </source>
</evidence>
<name>A0A838XTJ3_9HYPH</name>
<keyword evidence="3" id="KW-0413">Isomerase</keyword>
<dbReference type="PANTHER" id="PTHR30511:SF3">
    <property type="entry name" value="LYSINE RACEMASE"/>
    <property type="match status" value="1"/>
</dbReference>
<dbReference type="SUPFAM" id="SSF51419">
    <property type="entry name" value="PLP-binding barrel"/>
    <property type="match status" value="1"/>
</dbReference>
<dbReference type="EMBL" id="JACEON010000024">
    <property type="protein sequence ID" value="MBA4613742.1"/>
    <property type="molecule type" value="Genomic_DNA"/>
</dbReference>
<dbReference type="Proteomes" id="UP000559404">
    <property type="component" value="Unassembled WGS sequence"/>
</dbReference>
<sequence length="353" mass="38813">MATFLVNVSKIERNLDVIRAQARARGIDFVSVVKSFHDSAQLMRLFDRRRPSYLGMSKLALAEKFQAEVVSPIMMTSIPRPADAARVVRVADVSLNSNLETIAALDRAAGEAGTRHEAIVMIDVGDLREGILPHETTGFVRAITERGFKNFSIRGIGTNYACANGVEPSTRNLEMIYSLAREIGDSYVERPCVSLGGSSILNWLDSEYLRDWPTQIRIGQSILLGTMPVVDTAAPGLFTDTLVFRSTILEQALKPSAPSEPVGADAMGAVNRRCDRGFRRRAILDFGVSDTDPKALLPCDPGISIVTANSDYTIVDVTNSNQPYDVGDTVDFIPKYRAMLQGFISPYLEKKYQ</sequence>
<keyword evidence="6" id="KW-1185">Reference proteome</keyword>
<evidence type="ECO:0000259" key="4">
    <source>
        <dbReference type="Pfam" id="PF01168"/>
    </source>
</evidence>
<keyword evidence="2" id="KW-0663">Pyridoxal phosphate</keyword>